<dbReference type="RefSeq" id="WP_040009221.1">
    <property type="nucleotide sequence ID" value="NZ_CP009574.1"/>
</dbReference>
<reference evidence="6 7" key="1">
    <citation type="submission" date="2014-10" db="EMBL/GenBank/DDBJ databases">
        <title>Whole genome sequence of Francisella endociliophora strain FSC1006, isolated from a laboratory culture of the marine ciliate Euplotes raikovi.</title>
        <authorList>
            <person name="Granberg M."/>
            <person name="Backman S."/>
            <person name="Lundmark E."/>
            <person name="Nilsson E."/>
            <person name="Karlsson E."/>
            <person name="Thelaus J."/>
            <person name="Ohrman C."/>
            <person name="Larkeryd A."/>
            <person name="Stenberg P."/>
        </authorList>
    </citation>
    <scope>NUCLEOTIDE SEQUENCE [LARGE SCALE GENOMIC DNA]</scope>
    <source>
        <strain evidence="6 7">FSC1006</strain>
    </source>
</reference>
<sequence>MKVFKNYIFPFNALVCLTGIFLVAYTMTILGWKPCPMCLLQQLCVLCIFILSILGWIKKSSKNFSIIVNIVIIAIIILGIYVAADQVYIQYFQTVTTTAPGTCGGIDNPFLLDATKSITGTVESCTDITEKISGVSLAVYSLIFFISMLIINCISLLIRILKK</sequence>
<feature type="transmembrane region" description="Helical" evidence="5">
    <location>
        <begin position="137"/>
        <end position="158"/>
    </location>
</feature>
<name>A0A097EPH3_9GAMM</name>
<dbReference type="GO" id="GO:0016020">
    <property type="term" value="C:membrane"/>
    <property type="evidence" value="ECO:0007669"/>
    <property type="project" value="UniProtKB-SubCell"/>
</dbReference>
<evidence type="ECO:0000313" key="7">
    <source>
        <dbReference type="Proteomes" id="UP000029672"/>
    </source>
</evidence>
<dbReference type="HOGENOM" id="CLU_137866_0_0_6"/>
<keyword evidence="2 5" id="KW-0812">Transmembrane</keyword>
<dbReference type="Gene3D" id="1.20.1550.10">
    <property type="entry name" value="DsbB-like"/>
    <property type="match status" value="1"/>
</dbReference>
<evidence type="ECO:0000256" key="4">
    <source>
        <dbReference type="ARBA" id="ARBA00023136"/>
    </source>
</evidence>
<dbReference type="OrthoDB" id="3711263at2"/>
<proteinExistence type="predicted"/>
<dbReference type="InterPro" id="IPR003752">
    <property type="entry name" value="DiS_bond_form_DsbB/BdbC"/>
</dbReference>
<dbReference type="InterPro" id="IPR023380">
    <property type="entry name" value="DsbB-like_sf"/>
</dbReference>
<dbReference type="Proteomes" id="UP000029672">
    <property type="component" value="Chromosome"/>
</dbReference>
<keyword evidence="4 5" id="KW-0472">Membrane</keyword>
<feature type="transmembrane region" description="Helical" evidence="5">
    <location>
        <begin position="39"/>
        <end position="57"/>
    </location>
</feature>
<organism evidence="6 7">
    <name type="scientific">Candidatus Francisella endociliophora</name>
    <dbReference type="NCBI Taxonomy" id="653937"/>
    <lineage>
        <taxon>Bacteria</taxon>
        <taxon>Pseudomonadati</taxon>
        <taxon>Pseudomonadota</taxon>
        <taxon>Gammaproteobacteria</taxon>
        <taxon>Thiotrichales</taxon>
        <taxon>Francisellaceae</taxon>
        <taxon>Francisella</taxon>
    </lineage>
</organism>
<feature type="transmembrane region" description="Helical" evidence="5">
    <location>
        <begin position="64"/>
        <end position="84"/>
    </location>
</feature>
<evidence type="ECO:0000313" key="6">
    <source>
        <dbReference type="EMBL" id="AIT09441.1"/>
    </source>
</evidence>
<evidence type="ECO:0000256" key="3">
    <source>
        <dbReference type="ARBA" id="ARBA00022989"/>
    </source>
</evidence>
<evidence type="ECO:0000256" key="1">
    <source>
        <dbReference type="ARBA" id="ARBA00004141"/>
    </source>
</evidence>
<accession>A0A097EPH3</accession>
<gene>
    <name evidence="6" type="ORF">LO80_05320</name>
</gene>
<dbReference type="KEGG" id="frf:LO80_05320"/>
<evidence type="ECO:0000256" key="2">
    <source>
        <dbReference type="ARBA" id="ARBA00022692"/>
    </source>
</evidence>
<keyword evidence="7" id="KW-1185">Reference proteome</keyword>
<dbReference type="Pfam" id="PF02600">
    <property type="entry name" value="DsbB"/>
    <property type="match status" value="1"/>
</dbReference>
<comment type="subcellular location">
    <subcellularLocation>
        <location evidence="1">Membrane</location>
        <topology evidence="1">Multi-pass membrane protein</topology>
    </subcellularLocation>
</comment>
<feature type="transmembrane region" description="Helical" evidence="5">
    <location>
        <begin position="7"/>
        <end position="27"/>
    </location>
</feature>
<dbReference type="GO" id="GO:0006457">
    <property type="term" value="P:protein folding"/>
    <property type="evidence" value="ECO:0007669"/>
    <property type="project" value="InterPro"/>
</dbReference>
<protein>
    <submittedName>
        <fullName evidence="6">Dihydrofolate synthase</fullName>
    </submittedName>
</protein>
<dbReference type="EMBL" id="CP009574">
    <property type="protein sequence ID" value="AIT09441.1"/>
    <property type="molecule type" value="Genomic_DNA"/>
</dbReference>
<dbReference type="AlphaFoldDB" id="A0A097EPH3"/>
<dbReference type="STRING" id="1547445.LO80_05320"/>
<dbReference type="eggNOG" id="COG1495">
    <property type="taxonomic scope" value="Bacteria"/>
</dbReference>
<dbReference type="SUPFAM" id="SSF158442">
    <property type="entry name" value="DsbB-like"/>
    <property type="match status" value="1"/>
</dbReference>
<keyword evidence="3 5" id="KW-1133">Transmembrane helix</keyword>
<evidence type="ECO:0000256" key="5">
    <source>
        <dbReference type="SAM" id="Phobius"/>
    </source>
</evidence>
<dbReference type="GO" id="GO:0015035">
    <property type="term" value="F:protein-disulfide reductase activity"/>
    <property type="evidence" value="ECO:0007669"/>
    <property type="project" value="InterPro"/>
</dbReference>